<feature type="domain" description="TRUD" evidence="4">
    <location>
        <begin position="357"/>
        <end position="619"/>
    </location>
</feature>
<dbReference type="GO" id="GO:0003723">
    <property type="term" value="F:RNA binding"/>
    <property type="evidence" value="ECO:0007669"/>
    <property type="project" value="InterPro"/>
</dbReference>
<dbReference type="PROSITE" id="PS50984">
    <property type="entry name" value="TRUD"/>
    <property type="match status" value="1"/>
</dbReference>
<evidence type="ECO:0000259" key="4">
    <source>
        <dbReference type="PROSITE" id="PS50984"/>
    </source>
</evidence>
<feature type="compositionally biased region" description="Basic and acidic residues" evidence="3">
    <location>
        <begin position="71"/>
        <end position="89"/>
    </location>
</feature>
<feature type="region of interest" description="Disordered" evidence="3">
    <location>
        <begin position="635"/>
        <end position="705"/>
    </location>
</feature>
<dbReference type="PIRSF" id="PIRSF037016">
    <property type="entry name" value="Pseudouridin_synth_euk_prd"/>
    <property type="match status" value="1"/>
</dbReference>
<feature type="compositionally biased region" description="Basic and acidic residues" evidence="3">
    <location>
        <begin position="146"/>
        <end position="171"/>
    </location>
</feature>
<evidence type="ECO:0000256" key="2">
    <source>
        <dbReference type="ARBA" id="ARBA00023235"/>
    </source>
</evidence>
<evidence type="ECO:0000313" key="6">
    <source>
        <dbReference type="Proteomes" id="UP000813427"/>
    </source>
</evidence>
<accession>A0A8K0S0E4</accession>
<evidence type="ECO:0000313" key="5">
    <source>
        <dbReference type="EMBL" id="KAH7252216.1"/>
    </source>
</evidence>
<dbReference type="Proteomes" id="UP000813427">
    <property type="component" value="Unassembled WGS sequence"/>
</dbReference>
<reference evidence="5" key="1">
    <citation type="journal article" date="2021" name="Nat. Commun.">
        <title>Genetic determinants of endophytism in the Arabidopsis root mycobiome.</title>
        <authorList>
            <person name="Mesny F."/>
            <person name="Miyauchi S."/>
            <person name="Thiergart T."/>
            <person name="Pickel B."/>
            <person name="Atanasova L."/>
            <person name="Karlsson M."/>
            <person name="Huettel B."/>
            <person name="Barry K.W."/>
            <person name="Haridas S."/>
            <person name="Chen C."/>
            <person name="Bauer D."/>
            <person name="Andreopoulos W."/>
            <person name="Pangilinan J."/>
            <person name="LaButti K."/>
            <person name="Riley R."/>
            <person name="Lipzen A."/>
            <person name="Clum A."/>
            <person name="Drula E."/>
            <person name="Henrissat B."/>
            <person name="Kohler A."/>
            <person name="Grigoriev I.V."/>
            <person name="Martin F.M."/>
            <person name="Hacquard S."/>
        </authorList>
    </citation>
    <scope>NUCLEOTIDE SEQUENCE</scope>
    <source>
        <strain evidence="5">MPI-SDFR-AT-0068</strain>
    </source>
</reference>
<comment type="similarity">
    <text evidence="1">Belongs to the pseudouridine synthase TruD family.</text>
</comment>
<dbReference type="InterPro" id="IPR042214">
    <property type="entry name" value="TruD_catalytic"/>
</dbReference>
<dbReference type="GO" id="GO:0005634">
    <property type="term" value="C:nucleus"/>
    <property type="evidence" value="ECO:0007669"/>
    <property type="project" value="TreeGrafter"/>
</dbReference>
<dbReference type="EMBL" id="JAGPXF010000003">
    <property type="protein sequence ID" value="KAH7252216.1"/>
    <property type="molecule type" value="Genomic_DNA"/>
</dbReference>
<dbReference type="Pfam" id="PF01142">
    <property type="entry name" value="TruD"/>
    <property type="match status" value="1"/>
</dbReference>
<dbReference type="Gene3D" id="3.30.2350.20">
    <property type="entry name" value="TruD, catalytic domain"/>
    <property type="match status" value="2"/>
</dbReference>
<dbReference type="InterPro" id="IPR020103">
    <property type="entry name" value="PsdUridine_synth_cat_dom_sf"/>
</dbReference>
<feature type="region of interest" description="Disordered" evidence="3">
    <location>
        <begin position="145"/>
        <end position="171"/>
    </location>
</feature>
<keyword evidence="2" id="KW-0413">Isomerase</keyword>
<feature type="region of interest" description="Disordered" evidence="3">
    <location>
        <begin position="60"/>
        <end position="118"/>
    </location>
</feature>
<name>A0A8K0S0E4_9HYPO</name>
<gene>
    <name evidence="5" type="ORF">BKA59DRAFT_436335</name>
</gene>
<dbReference type="SUPFAM" id="SSF55120">
    <property type="entry name" value="Pseudouridine synthase"/>
    <property type="match status" value="1"/>
</dbReference>
<protein>
    <submittedName>
        <fullName evidence="5">Pseudouridine synthase</fullName>
    </submittedName>
</protein>
<keyword evidence="6" id="KW-1185">Reference proteome</keyword>
<dbReference type="InterPro" id="IPR011760">
    <property type="entry name" value="PsdUridine_synth_TruD_insert"/>
</dbReference>
<sequence>MAEQTHHAARATASYTRSIGVSQRVTPLTISWTGEMRTRFSDFQVNEIREDGSVLHLQNIGLADEETPATEVKKESNGESATKETKPEEPAQGAEKQPSSETVTEPKPAAQPEPVNEVSAEDAAILEGLTDQRFAKELVEVYKAGHGADQDRKKTVTSEPMDDRTKRGQVHQEIRRIFKSRIDTNTGDDGAIIATLIPPRKANSKKRGRNGGGRGGGGGGRDEKPTGEYLHFTLFKENRDTMDAVNQISRFLKVKPQVIGYAGTKDRRASTVQRCSVRYMRPRNLAGINGRLWGVSTGDYEYKDKPIYLGQLQGNEFVIAIKSCEMVGEPRDEPIAQQVERLKKNVDSALSHMNEHGWINYFGHQRFGTHEVGTHEVGQLILGDKYEEAVESLLHYDDDIAQKAEAGDIPEEPSKRDEYLRNQACMLFLTEKDVNRAIEIMPRRFAAENCIFRHLNRQGAQSRRDFIGSLVHITRGLRSMYLHAYQSYVWNYAVSRRWELHGESVIAGDLIIAPTESTPLVSGQDQDGDDIINPVEDDEDTPVRARPLTAEEAASGRYTIFDIVLPTPGYDVVYPENDIGEFYKEFMGRDENGNLDPYKMRRMRREFSLPGRYRKIMNRFLATPSAEVRAYSDDTEQMHPTDLDNIKAAKAPTLKRSRDDAESDSTVKKAKTEDATPAATDVEMAEVGEKDGRGESAAAENTAVPTETAPVVEAGPSKLAVIVKFQLGRSAYATIALRELMGDPPEEPEAEEEEEA</sequence>
<evidence type="ECO:0000256" key="3">
    <source>
        <dbReference type="SAM" id="MobiDB-lite"/>
    </source>
</evidence>
<dbReference type="GO" id="GO:0009982">
    <property type="term" value="F:pseudouridine synthase activity"/>
    <property type="evidence" value="ECO:0007669"/>
    <property type="project" value="InterPro"/>
</dbReference>
<organism evidence="5 6">
    <name type="scientific">Fusarium tricinctum</name>
    <dbReference type="NCBI Taxonomy" id="61284"/>
    <lineage>
        <taxon>Eukaryota</taxon>
        <taxon>Fungi</taxon>
        <taxon>Dikarya</taxon>
        <taxon>Ascomycota</taxon>
        <taxon>Pezizomycotina</taxon>
        <taxon>Sordariomycetes</taxon>
        <taxon>Hypocreomycetidae</taxon>
        <taxon>Hypocreales</taxon>
        <taxon>Nectriaceae</taxon>
        <taxon>Fusarium</taxon>
        <taxon>Fusarium tricinctum species complex</taxon>
    </lineage>
</organism>
<dbReference type="PANTHER" id="PTHR13326">
    <property type="entry name" value="TRNA PSEUDOURIDINE SYNTHASE D"/>
    <property type="match status" value="1"/>
</dbReference>
<comment type="caution">
    <text evidence="5">The sequence shown here is derived from an EMBL/GenBank/DDBJ whole genome shotgun (WGS) entry which is preliminary data.</text>
</comment>
<dbReference type="CDD" id="cd02576">
    <property type="entry name" value="PseudoU_synth_ScPUS7"/>
    <property type="match status" value="1"/>
</dbReference>
<dbReference type="GO" id="GO:0001522">
    <property type="term" value="P:pseudouridine synthesis"/>
    <property type="evidence" value="ECO:0007669"/>
    <property type="project" value="InterPro"/>
</dbReference>
<dbReference type="NCBIfam" id="TIGR00094">
    <property type="entry name" value="tRNA_TruD_broad"/>
    <property type="match status" value="1"/>
</dbReference>
<dbReference type="InterPro" id="IPR001656">
    <property type="entry name" value="PsdUridine_synth_TruD"/>
</dbReference>
<feature type="compositionally biased region" description="Basic and acidic residues" evidence="3">
    <location>
        <begin position="635"/>
        <end position="647"/>
    </location>
</feature>
<feature type="compositionally biased region" description="Basic and acidic residues" evidence="3">
    <location>
        <begin position="656"/>
        <end position="674"/>
    </location>
</feature>
<dbReference type="OrthoDB" id="447290at2759"/>
<dbReference type="PANTHER" id="PTHR13326:SF21">
    <property type="entry name" value="PSEUDOURIDYLATE SYNTHASE PUS7L"/>
    <property type="match status" value="1"/>
</dbReference>
<proteinExistence type="inferred from homology"/>
<dbReference type="AlphaFoldDB" id="A0A8K0S0E4"/>
<feature type="region of interest" description="Disordered" evidence="3">
    <location>
        <begin position="198"/>
        <end position="226"/>
    </location>
</feature>
<evidence type="ECO:0000256" key="1">
    <source>
        <dbReference type="ARBA" id="ARBA00007953"/>
    </source>
</evidence>
<feature type="compositionally biased region" description="Gly residues" evidence="3">
    <location>
        <begin position="210"/>
        <end position="219"/>
    </location>
</feature>